<evidence type="ECO:0000256" key="3">
    <source>
        <dbReference type="ARBA" id="ARBA00012758"/>
    </source>
</evidence>
<dbReference type="InterPro" id="IPR001362">
    <property type="entry name" value="Glyco_hydro_32"/>
</dbReference>
<evidence type="ECO:0000256" key="9">
    <source>
        <dbReference type="RuleBase" id="RU365015"/>
    </source>
</evidence>
<evidence type="ECO:0000313" key="13">
    <source>
        <dbReference type="Proteomes" id="UP000824116"/>
    </source>
</evidence>
<dbReference type="InterPro" id="IPR051214">
    <property type="entry name" value="GH32_Enzymes"/>
</dbReference>
<evidence type="ECO:0000313" key="12">
    <source>
        <dbReference type="EMBL" id="HIZ75818.1"/>
    </source>
</evidence>
<evidence type="ECO:0000256" key="7">
    <source>
        <dbReference type="ARBA" id="ARBA00033367"/>
    </source>
</evidence>
<dbReference type="InterPro" id="IPR013148">
    <property type="entry name" value="Glyco_hydro_32_N"/>
</dbReference>
<dbReference type="InterPro" id="IPR013320">
    <property type="entry name" value="ConA-like_dom_sf"/>
</dbReference>
<dbReference type="Pfam" id="PF00251">
    <property type="entry name" value="Glyco_hydro_32N"/>
    <property type="match status" value="1"/>
</dbReference>
<evidence type="ECO:0000256" key="6">
    <source>
        <dbReference type="ARBA" id="ARBA00023295"/>
    </source>
</evidence>
<evidence type="ECO:0000259" key="10">
    <source>
        <dbReference type="Pfam" id="PF00251"/>
    </source>
</evidence>
<proteinExistence type="inferred from homology"/>
<evidence type="ECO:0000256" key="8">
    <source>
        <dbReference type="RuleBase" id="RU362110"/>
    </source>
</evidence>
<dbReference type="SUPFAM" id="SSF49899">
    <property type="entry name" value="Concanavalin A-like lectins/glucanases"/>
    <property type="match status" value="1"/>
</dbReference>
<reference evidence="12" key="2">
    <citation type="submission" date="2021-04" db="EMBL/GenBank/DDBJ databases">
        <authorList>
            <person name="Gilroy R."/>
        </authorList>
    </citation>
    <scope>NUCLEOTIDE SEQUENCE</scope>
    <source>
        <strain evidence="12">CHK196-3914</strain>
    </source>
</reference>
<accession>A0A9D2K305</accession>
<comment type="caution">
    <text evidence="12">The sequence shown here is derived from an EMBL/GenBank/DDBJ whole genome shotgun (WGS) entry which is preliminary data.</text>
</comment>
<keyword evidence="5 8" id="KW-0378">Hydrolase</keyword>
<gene>
    <name evidence="12" type="ORF">H9723_11360</name>
</gene>
<dbReference type="InterPro" id="IPR023296">
    <property type="entry name" value="Glyco_hydro_beta-prop_sf"/>
</dbReference>
<dbReference type="PANTHER" id="PTHR43101">
    <property type="entry name" value="BETA-FRUCTOSIDASE"/>
    <property type="match status" value="1"/>
</dbReference>
<comment type="subcellular location">
    <subcellularLocation>
        <location evidence="9">Cytoplasm</location>
    </subcellularLocation>
</comment>
<feature type="domain" description="Glycosyl hydrolase family 32 N-terminal" evidence="10">
    <location>
        <begin position="32"/>
        <end position="343"/>
    </location>
</feature>
<keyword evidence="9" id="KW-0119">Carbohydrate metabolism</keyword>
<dbReference type="InterPro" id="IPR006232">
    <property type="entry name" value="Suc6P_hydrolase"/>
</dbReference>
<comment type="pathway">
    <text evidence="1 9">Glycan biosynthesis; sucrose metabolism.</text>
</comment>
<name>A0A9D2K305_9FIRM</name>
<dbReference type="PANTHER" id="PTHR43101:SF1">
    <property type="entry name" value="BETA-FRUCTOSIDASE"/>
    <property type="match status" value="1"/>
</dbReference>
<keyword evidence="9" id="KW-0963">Cytoplasm</keyword>
<dbReference type="Proteomes" id="UP000824116">
    <property type="component" value="Unassembled WGS sequence"/>
</dbReference>
<dbReference type="Pfam" id="PF08244">
    <property type="entry name" value="Glyco_hydro_32C"/>
    <property type="match status" value="1"/>
</dbReference>
<feature type="domain" description="Glycosyl hydrolase family 32 C-terminal" evidence="11">
    <location>
        <begin position="434"/>
        <end position="474"/>
    </location>
</feature>
<evidence type="ECO:0000256" key="4">
    <source>
        <dbReference type="ARBA" id="ARBA00019623"/>
    </source>
</evidence>
<comment type="similarity">
    <text evidence="2 8">Belongs to the glycosyl hydrolase 32 family.</text>
</comment>
<dbReference type="SUPFAM" id="SSF75005">
    <property type="entry name" value="Arabinanase/levansucrase/invertase"/>
    <property type="match status" value="1"/>
</dbReference>
<sequence length="482" mass="55543">MEKTLQNIQKATAEEERMEGTVKNCPFRTKFHIMPPVGWLNDPNGLCQFRGIYHAYFQYSPLNVNGGGGYWGHCTSTDMLHWEYKEPVLTTDIPEDRSGVYSGSALIEDDRMYLFYTGNVKMPGDYDYIDNGRISTQILVESDDGQRMSEKVKLLGMEDYPEDITQHVRDPKVWKEGGKYYMVLGARARSRDENGKRRDKGGVLIYESEDKRNWKLYRELVPEKAFGYMWECPDIFSLKDKRVISYCPQGLETQNEKFQNIYQSGYSFLTQDADPEKTFREWDMGFDFYAPQSFEADDGRRIMIGWAGMPDTADTHRNLSVDNGWQHCLSIPCELEYRDGKIFRMPVREIYGLEWKEVSAENGKLQWNGKTMKLNVSGIGGEKTVIRLGNRENGMRITTEGNKAELSFFNENGFPSRCGGGRGKRSGRTEGRIEDILVLIDSSIVEIFLNGGETVFTTRIYLENNEREIDMSACKNYKIEII</sequence>
<dbReference type="InterPro" id="IPR013189">
    <property type="entry name" value="Glyco_hydro_32_C"/>
</dbReference>
<dbReference type="EMBL" id="DXAY01000264">
    <property type="protein sequence ID" value="HIZ75818.1"/>
    <property type="molecule type" value="Genomic_DNA"/>
</dbReference>
<dbReference type="SMART" id="SM00640">
    <property type="entry name" value="Glyco_32"/>
    <property type="match status" value="1"/>
</dbReference>
<dbReference type="GO" id="GO:0005737">
    <property type="term" value="C:cytoplasm"/>
    <property type="evidence" value="ECO:0007669"/>
    <property type="project" value="UniProtKB-SubCell"/>
</dbReference>
<dbReference type="NCBIfam" id="TIGR01322">
    <property type="entry name" value="scrB_fam"/>
    <property type="match status" value="1"/>
</dbReference>
<comment type="catalytic activity">
    <reaction evidence="8">
        <text>Hydrolysis of terminal non-reducing beta-D-fructofuranoside residues in beta-D-fructofuranosides.</text>
        <dbReference type="EC" id="3.2.1.26"/>
    </reaction>
</comment>
<protein>
    <recommendedName>
        <fullName evidence="4 8">Sucrose-6-phosphate hydrolase</fullName>
        <ecNumber evidence="3 8">3.2.1.26</ecNumber>
    </recommendedName>
    <alternativeName>
        <fullName evidence="7 9">Invertase</fullName>
    </alternativeName>
</protein>
<dbReference type="GO" id="GO:0005975">
    <property type="term" value="P:carbohydrate metabolic process"/>
    <property type="evidence" value="ECO:0007669"/>
    <property type="project" value="InterPro"/>
</dbReference>
<organism evidence="12 13">
    <name type="scientific">Candidatus Mediterraneibacter stercoravium</name>
    <dbReference type="NCBI Taxonomy" id="2838685"/>
    <lineage>
        <taxon>Bacteria</taxon>
        <taxon>Bacillati</taxon>
        <taxon>Bacillota</taxon>
        <taxon>Clostridia</taxon>
        <taxon>Lachnospirales</taxon>
        <taxon>Lachnospiraceae</taxon>
        <taxon>Mediterraneibacter</taxon>
    </lineage>
</organism>
<evidence type="ECO:0000259" key="11">
    <source>
        <dbReference type="Pfam" id="PF08244"/>
    </source>
</evidence>
<dbReference type="AlphaFoldDB" id="A0A9D2K305"/>
<dbReference type="GO" id="GO:0004564">
    <property type="term" value="F:beta-fructofuranosidase activity"/>
    <property type="evidence" value="ECO:0007669"/>
    <property type="project" value="UniProtKB-EC"/>
</dbReference>
<evidence type="ECO:0000256" key="5">
    <source>
        <dbReference type="ARBA" id="ARBA00022801"/>
    </source>
</evidence>
<dbReference type="CDD" id="cd18623">
    <property type="entry name" value="GH32_ScrB-like"/>
    <property type="match status" value="1"/>
</dbReference>
<dbReference type="EC" id="3.2.1.26" evidence="3 8"/>
<dbReference type="PROSITE" id="PS00609">
    <property type="entry name" value="GLYCOSYL_HYDROL_F32"/>
    <property type="match status" value="1"/>
</dbReference>
<comment type="function">
    <text evidence="9">Enables the bacterium to metabolize sucrose as a sole carbon source.</text>
</comment>
<evidence type="ECO:0000256" key="1">
    <source>
        <dbReference type="ARBA" id="ARBA00004914"/>
    </source>
</evidence>
<evidence type="ECO:0000256" key="2">
    <source>
        <dbReference type="ARBA" id="ARBA00009902"/>
    </source>
</evidence>
<reference evidence="12" key="1">
    <citation type="journal article" date="2021" name="PeerJ">
        <title>Extensive microbial diversity within the chicken gut microbiome revealed by metagenomics and culture.</title>
        <authorList>
            <person name="Gilroy R."/>
            <person name="Ravi A."/>
            <person name="Getino M."/>
            <person name="Pursley I."/>
            <person name="Horton D.L."/>
            <person name="Alikhan N.F."/>
            <person name="Baker D."/>
            <person name="Gharbi K."/>
            <person name="Hall N."/>
            <person name="Watson M."/>
            <person name="Adriaenssens E.M."/>
            <person name="Foster-Nyarko E."/>
            <person name="Jarju S."/>
            <person name="Secka A."/>
            <person name="Antonio M."/>
            <person name="Oren A."/>
            <person name="Chaudhuri R.R."/>
            <person name="La Ragione R."/>
            <person name="Hildebrand F."/>
            <person name="Pallen M.J."/>
        </authorList>
    </citation>
    <scope>NUCLEOTIDE SEQUENCE</scope>
    <source>
        <strain evidence="12">CHK196-3914</strain>
    </source>
</reference>
<dbReference type="Gene3D" id="2.115.10.20">
    <property type="entry name" value="Glycosyl hydrolase domain, family 43"/>
    <property type="match status" value="1"/>
</dbReference>
<keyword evidence="6 8" id="KW-0326">Glycosidase</keyword>
<dbReference type="InterPro" id="IPR018053">
    <property type="entry name" value="Glyco_hydro_32_AS"/>
</dbReference>
<dbReference type="Gene3D" id="2.60.120.560">
    <property type="entry name" value="Exo-inulinase, domain 1"/>
    <property type="match status" value="1"/>
</dbReference>